<comment type="caution">
    <text evidence="11">The sequence shown here is derived from an EMBL/GenBank/DDBJ whole genome shotgun (WGS) entry which is preliminary data.</text>
</comment>
<keyword evidence="7" id="KW-0966">Cell projection</keyword>
<dbReference type="Proteomes" id="UP001431783">
    <property type="component" value="Unassembled WGS sequence"/>
</dbReference>
<feature type="region of interest" description="Disordered" evidence="10">
    <location>
        <begin position="1390"/>
        <end position="1419"/>
    </location>
</feature>
<name>A0AAW1TK00_9CUCU</name>
<keyword evidence="2" id="KW-0963">Cytoplasm</keyword>
<evidence type="ECO:0000256" key="1">
    <source>
        <dbReference type="ARBA" id="ARBA00004430"/>
    </source>
</evidence>
<evidence type="ECO:0000256" key="9">
    <source>
        <dbReference type="SAM" id="Coils"/>
    </source>
</evidence>
<comment type="subcellular location">
    <subcellularLocation>
        <location evidence="1">Cytoplasm</location>
        <location evidence="1">Cytoskeleton</location>
        <location evidence="1">Cilium axoneme</location>
    </subcellularLocation>
</comment>
<dbReference type="PROSITE" id="PS50082">
    <property type="entry name" value="WD_REPEATS_2"/>
    <property type="match status" value="1"/>
</dbReference>
<evidence type="ECO:0000256" key="6">
    <source>
        <dbReference type="ARBA" id="ARBA00023212"/>
    </source>
</evidence>
<keyword evidence="4" id="KW-0677">Repeat</keyword>
<dbReference type="GO" id="GO:0005930">
    <property type="term" value="C:axoneme"/>
    <property type="evidence" value="ECO:0007669"/>
    <property type="project" value="UniProtKB-SubCell"/>
</dbReference>
<evidence type="ECO:0000256" key="10">
    <source>
        <dbReference type="SAM" id="MobiDB-lite"/>
    </source>
</evidence>
<dbReference type="EMBL" id="JARQZJ010000002">
    <property type="protein sequence ID" value="KAK9870280.1"/>
    <property type="molecule type" value="Genomic_DNA"/>
</dbReference>
<evidence type="ECO:0008006" key="13">
    <source>
        <dbReference type="Google" id="ProtNLM"/>
    </source>
</evidence>
<evidence type="ECO:0000256" key="7">
    <source>
        <dbReference type="ARBA" id="ARBA00023273"/>
    </source>
</evidence>
<accession>A0AAW1TK00</accession>
<feature type="coiled-coil region" evidence="9">
    <location>
        <begin position="606"/>
        <end position="633"/>
    </location>
</feature>
<organism evidence="11 12">
    <name type="scientific">Henosepilachna vigintioctopunctata</name>
    <dbReference type="NCBI Taxonomy" id="420089"/>
    <lineage>
        <taxon>Eukaryota</taxon>
        <taxon>Metazoa</taxon>
        <taxon>Ecdysozoa</taxon>
        <taxon>Arthropoda</taxon>
        <taxon>Hexapoda</taxon>
        <taxon>Insecta</taxon>
        <taxon>Pterygota</taxon>
        <taxon>Neoptera</taxon>
        <taxon>Endopterygota</taxon>
        <taxon>Coleoptera</taxon>
        <taxon>Polyphaga</taxon>
        <taxon>Cucujiformia</taxon>
        <taxon>Coccinelloidea</taxon>
        <taxon>Coccinellidae</taxon>
        <taxon>Epilachninae</taxon>
        <taxon>Epilachnini</taxon>
        <taxon>Henosepilachna</taxon>
    </lineage>
</organism>
<feature type="region of interest" description="Disordered" evidence="10">
    <location>
        <begin position="1"/>
        <end position="28"/>
    </location>
</feature>
<proteinExistence type="predicted"/>
<dbReference type="PROSITE" id="PS50294">
    <property type="entry name" value="WD_REPEATS_REGION"/>
    <property type="match status" value="1"/>
</dbReference>
<keyword evidence="3 8" id="KW-0853">WD repeat</keyword>
<evidence type="ECO:0000256" key="3">
    <source>
        <dbReference type="ARBA" id="ARBA00022574"/>
    </source>
</evidence>
<dbReference type="PANTHER" id="PTHR14885:SF3">
    <property type="entry name" value="CILIA- AND FLAGELLA-ASSOCIATED PROTEIN 44"/>
    <property type="match status" value="1"/>
</dbReference>
<feature type="coiled-coil region" evidence="9">
    <location>
        <begin position="826"/>
        <end position="854"/>
    </location>
</feature>
<feature type="coiled-coil region" evidence="9">
    <location>
        <begin position="1265"/>
        <end position="1292"/>
    </location>
</feature>
<evidence type="ECO:0000256" key="5">
    <source>
        <dbReference type="ARBA" id="ARBA00023054"/>
    </source>
</evidence>
<dbReference type="SMART" id="SM00320">
    <property type="entry name" value="WD40"/>
    <property type="match status" value="5"/>
</dbReference>
<keyword evidence="12" id="KW-1185">Reference proteome</keyword>
<keyword evidence="6" id="KW-0206">Cytoskeleton</keyword>
<reference evidence="11 12" key="1">
    <citation type="submission" date="2023-03" db="EMBL/GenBank/DDBJ databases">
        <title>Genome insight into feeding habits of ladybird beetles.</title>
        <authorList>
            <person name="Li H.-S."/>
            <person name="Huang Y.-H."/>
            <person name="Pang H."/>
        </authorList>
    </citation>
    <scope>NUCLEOTIDE SEQUENCE [LARGE SCALE GENOMIC DNA]</scope>
    <source>
        <strain evidence="11">SYSU_2023b</strain>
        <tissue evidence="11">Whole body</tissue>
    </source>
</reference>
<evidence type="ECO:0000313" key="11">
    <source>
        <dbReference type="EMBL" id="KAK9870280.1"/>
    </source>
</evidence>
<dbReference type="InterPro" id="IPR036322">
    <property type="entry name" value="WD40_repeat_dom_sf"/>
</dbReference>
<feature type="repeat" description="WD" evidence="8">
    <location>
        <begin position="485"/>
        <end position="519"/>
    </location>
</feature>
<feature type="coiled-coil region" evidence="9">
    <location>
        <begin position="1453"/>
        <end position="1508"/>
    </location>
</feature>
<evidence type="ECO:0000313" key="12">
    <source>
        <dbReference type="Proteomes" id="UP001431783"/>
    </source>
</evidence>
<dbReference type="InterPro" id="IPR015943">
    <property type="entry name" value="WD40/YVTN_repeat-like_dom_sf"/>
</dbReference>
<dbReference type="SUPFAM" id="SSF50978">
    <property type="entry name" value="WD40 repeat-like"/>
    <property type="match status" value="2"/>
</dbReference>
<feature type="coiled-coil region" evidence="9">
    <location>
        <begin position="1712"/>
        <end position="1746"/>
    </location>
</feature>
<keyword evidence="5 9" id="KW-0175">Coiled coil</keyword>
<evidence type="ECO:0000256" key="4">
    <source>
        <dbReference type="ARBA" id="ARBA00022737"/>
    </source>
</evidence>
<dbReference type="PANTHER" id="PTHR14885">
    <property type="entry name" value="CILIA- AND FLAGELLA-ASSOCIATED PROTEIN 43-RELATED"/>
    <property type="match status" value="1"/>
</dbReference>
<protein>
    <recommendedName>
        <fullName evidence="13">Cilia- and flagella-associated protein 44</fullName>
    </recommendedName>
</protein>
<evidence type="ECO:0000256" key="2">
    <source>
        <dbReference type="ARBA" id="ARBA00022490"/>
    </source>
</evidence>
<sequence>MTDTEDNVDELSVDSNAEEVEEEEEEIYDSATFLSGPRLSEGGTLPEDILTFDFSYGFTVRKLFNLSMPDPDYLLFTAGNIIHIFHVPESRITFRRSALGGGIGNIRTNPNPEYKHVAIAENGNKFGAKPLVVIYEWPSLDIICGLKGGSTAFFTNLDYSPDGMLLVSQAGEPDYLITIYDWPRHTILLRSKSYINDVNRVKFSETVPGQLCTAGVAHIKFWKMCNTFTGLKLKGEVGRFGKTEYTDIIGVVPMPDEKVISGCKWGNLLVWEGGLIKVEVMRNNRKPLHEEQIVQIFYIEGELWTVSQDGHIKVWWYEKIDQADPPEDDKVVMLEPSYDFYTPGVMLMSVIKRYRNDQDSYHYFAQDGNGGIWLLDCNVYETPEQGKRLIKAHAGAAVDLAVAPFGNFFITLGIGGYFFVYDYIKREIIYEHKFPAKGQCIYWLSMLLIHSGDEIIMGFDDGNLRICLLNLNNPDDIQLKIIQIIKPHSAAVSAISVDPNNSILVSGGEDSTIFVFKIQLQQECAFLVPIGFVPCPDIPSCIIWKPHVYYTVTVGCKQGFFLEVELPAEPQFYTTVSYLLKVKPKCRRFMSYKSQIRRNIEIAIIEEKKAQKVEKKRKEMEKIKEENPGLEIDEEAFLADSDSSIKWDPLYIPETPGDILWLQYTPEDTLWISMSGYDAGYIYEYQIDQPEDVPLRFKMIDDADDTEISSYLYNYNKKYLIFAMQDGTIRVNKVNPMDFRDLSDYWTLAMHENLNGFVPKMAFSNDERFFFTCGQDANVFAYTFHPENDDYVPEGFTQESKERSKEPSDITDAKAYDLLSLEQAMIKAENDRIERVANENKKKYREKIAILRERYTAILVRNDALPDSQKISRDHLEIDPRVTEAMHIMMERKVALVRRKLAFDLTKADVLLKKLNTFYLNRVDYFPVTICGLVKDTKISCLRQKRLPPALFNMHAFIDMRILEADLKGRTIERATAAVKAKVARKKKVKELEYFLLTLSQSTLELKLDPKFTRLLNKYRTRKSKWESRQEQWEDFMTLQPIEGQNHPDDVAALAYAEKNIGDLKLKTSPDYKVVNPQERETTLKKYRQILMSRRKQYNIRHKFSKKVYNLRDRKEDVRQLLLKYEKKLARIHEEIPLVARKNGPQIPSQKESEYPEKQFQIILEDEEAELAEEHYIYIPQDYIQKFVEEPDEDKAEREIILGLESDLTMDDFFQDISFLQRSKAVCECSIYELLELSREEFTPWEMEIRAFRLNRMIFEQEELIQKMVDSLEDFDDRLENLNNERAEALVDGFFCDLLIHKLHQELIILRDFEAHEEVLQEKVNSRMTNVLDMDDLIHDTKAQIEMENVSIEKNLEQQGLIQEQFNKLIHDNKFSDFLRRVFKKKYKPPKVKHADDSSSESSSSSSSESDEEDDAKSIDSRDFGFIKQDLNVCPKGCDQEIFDNTIALRSERHQLEIGVKEHQRQIEGLKKDLELNMKKLKIMNSTLQTCQEELTSYQREKQDKLNNVECTIMLNLDQIQHITEPGKTCPISECLVLSKLTLSKLYKRVGDLQSETLKLKSRHLINVKHLARMKTDLKYMHTKILEMKQRIIELIQLKFGKVLNMEVINEHLEKKTFADDIVNELMEALLRKMVHDLRLSLIDVKSLYKDELRLWDKKLDNAETDLTEALKDNTARLELLGLLKKEKQELFSQIEAQDKNREIVQKRKTTAVEIKTELNQLLSVLKDQQAQIDEMRKEIKSLKSKTRYHPVSKISEDKTDIVKKEVYDEHAGEYFYPEMIGEDGLDMQADDISKTSTPELKNIDIVRSVVKDIFDNLDAECDKISLEGFIKETIMPMIDYATIQEIVNEIVNKIGFHPSEDQLEEMTSSTELLKANLEYAESDYLFTKREKKITAPNTANMSSSEIRLYVGLVLDDILKDMMSQTEEFKYHISLCNVMMRAIEEIPIEILKKQEAADTISSKLSSCSCFSKDSIDKVKMAEVIQVWEECLCGSKDSIDKVELGKVDINWDDKYAPFRRIVDELLNRVFATGLDIITFHR</sequence>
<dbReference type="InterPro" id="IPR001680">
    <property type="entry name" value="WD40_rpt"/>
</dbReference>
<dbReference type="GO" id="GO:0003341">
    <property type="term" value="P:cilium movement"/>
    <property type="evidence" value="ECO:0007669"/>
    <property type="project" value="UniProtKB-ARBA"/>
</dbReference>
<gene>
    <name evidence="11" type="ORF">WA026_006367</name>
</gene>
<dbReference type="Pfam" id="PF00400">
    <property type="entry name" value="WD40"/>
    <property type="match status" value="1"/>
</dbReference>
<evidence type="ECO:0000256" key="8">
    <source>
        <dbReference type="PROSITE-ProRule" id="PRU00221"/>
    </source>
</evidence>
<dbReference type="Gene3D" id="2.130.10.10">
    <property type="entry name" value="YVTN repeat-like/Quinoprotein amine dehydrogenase"/>
    <property type="match status" value="2"/>
</dbReference>